<dbReference type="InterPro" id="IPR050502">
    <property type="entry name" value="Euk_RNA-bind_prot"/>
</dbReference>
<dbReference type="EMBL" id="JAKWBI020000011">
    <property type="protein sequence ID" value="KAJ2906644.1"/>
    <property type="molecule type" value="Genomic_DNA"/>
</dbReference>
<keyword evidence="1 2" id="KW-0694">RNA-binding</keyword>
<feature type="compositionally biased region" description="Polar residues" evidence="3">
    <location>
        <begin position="42"/>
        <end position="86"/>
    </location>
</feature>
<evidence type="ECO:0000313" key="6">
    <source>
        <dbReference type="Proteomes" id="UP001201980"/>
    </source>
</evidence>
<sequence>MSGADDWRRVRDRDWRLDRGGGGGGGGASRRRRGRGLDYDVATSSGGAFVGQQQETTTSTQYNNSRASSRPSGQASRRAANFTSWRQPRPVTPATAPEATTSGPSIPPSAAIPQSFPRNFRSGSGPVSGPTTSQTWTKARNRNIHQNFVSPPNLGQSSQGYGNEGGGRNDPEDPETTAAIAEGRRIYVGNLLYSAKPEDIEGLLASCGLSYERIHISIDPFTGRNPSYCFVEFPTKPLADAAMTMLSGQELLGREVKCGPCVPKTRADRGETFRRWGDWKGSSPSAVAASAGPGAASPENNPASRDVEIVEDGGARLASPIQTSTSPGGPYEALKHWEGMADAKRRLYVGGLPRMADQRTCDQQVRELFGEFNVEAVSKAISPHNKENRDGRSKGHPNSYYCFVDFPTAEEASQAAEKINGKRMWGGRLRVAHAKGDSRKWREREQFDGWDGGKAIKITQGYDMDDPQM</sequence>
<feature type="compositionally biased region" description="Low complexity" evidence="3">
    <location>
        <begin position="88"/>
        <end position="101"/>
    </location>
</feature>
<evidence type="ECO:0000256" key="1">
    <source>
        <dbReference type="ARBA" id="ARBA00022884"/>
    </source>
</evidence>
<dbReference type="SUPFAM" id="SSF54928">
    <property type="entry name" value="RNA-binding domain, RBD"/>
    <property type="match status" value="1"/>
</dbReference>
<dbReference type="PANTHER" id="PTHR48025:SF1">
    <property type="entry name" value="RRM DOMAIN-CONTAINING PROTEIN"/>
    <property type="match status" value="1"/>
</dbReference>
<feature type="region of interest" description="Disordered" evidence="3">
    <location>
        <begin position="146"/>
        <end position="175"/>
    </location>
</feature>
<dbReference type="AlphaFoldDB" id="A0AAD5RXS3"/>
<feature type="domain" description="RRM" evidence="4">
    <location>
        <begin position="345"/>
        <end position="436"/>
    </location>
</feature>
<gene>
    <name evidence="5" type="ORF">MKZ38_000899</name>
</gene>
<organism evidence="5 6">
    <name type="scientific">Zalerion maritima</name>
    <dbReference type="NCBI Taxonomy" id="339359"/>
    <lineage>
        <taxon>Eukaryota</taxon>
        <taxon>Fungi</taxon>
        <taxon>Dikarya</taxon>
        <taxon>Ascomycota</taxon>
        <taxon>Pezizomycotina</taxon>
        <taxon>Sordariomycetes</taxon>
        <taxon>Lulworthiomycetidae</taxon>
        <taxon>Lulworthiales</taxon>
        <taxon>Lulworthiaceae</taxon>
        <taxon>Zalerion</taxon>
    </lineage>
</organism>
<name>A0AAD5RXS3_9PEZI</name>
<evidence type="ECO:0000256" key="3">
    <source>
        <dbReference type="SAM" id="MobiDB-lite"/>
    </source>
</evidence>
<protein>
    <submittedName>
        <fullName evidence="5">Rna recognition motif containing protein</fullName>
    </submittedName>
</protein>
<evidence type="ECO:0000256" key="2">
    <source>
        <dbReference type="PROSITE-ProRule" id="PRU00176"/>
    </source>
</evidence>
<dbReference type="GO" id="GO:0003729">
    <property type="term" value="F:mRNA binding"/>
    <property type="evidence" value="ECO:0007669"/>
    <property type="project" value="TreeGrafter"/>
</dbReference>
<comment type="caution">
    <text evidence="5">The sequence shown here is derived from an EMBL/GenBank/DDBJ whole genome shotgun (WGS) entry which is preliminary data.</text>
</comment>
<dbReference type="InterPro" id="IPR000504">
    <property type="entry name" value="RRM_dom"/>
</dbReference>
<accession>A0AAD5RXS3</accession>
<dbReference type="PANTHER" id="PTHR48025">
    <property type="entry name" value="OS02G0815200 PROTEIN"/>
    <property type="match status" value="1"/>
</dbReference>
<dbReference type="Pfam" id="PF00076">
    <property type="entry name" value="RRM_1"/>
    <property type="match status" value="2"/>
</dbReference>
<feature type="region of interest" description="Disordered" evidence="3">
    <location>
        <begin position="279"/>
        <end position="303"/>
    </location>
</feature>
<feature type="compositionally biased region" description="Basic and acidic residues" evidence="3">
    <location>
        <begin position="1"/>
        <end position="19"/>
    </location>
</feature>
<dbReference type="Proteomes" id="UP001201980">
    <property type="component" value="Unassembled WGS sequence"/>
</dbReference>
<dbReference type="CDD" id="cd00590">
    <property type="entry name" value="RRM_SF"/>
    <property type="match status" value="1"/>
</dbReference>
<dbReference type="PROSITE" id="PS50102">
    <property type="entry name" value="RRM"/>
    <property type="match status" value="2"/>
</dbReference>
<dbReference type="Gene3D" id="3.30.70.330">
    <property type="match status" value="2"/>
</dbReference>
<evidence type="ECO:0000259" key="4">
    <source>
        <dbReference type="PROSITE" id="PS50102"/>
    </source>
</evidence>
<feature type="compositionally biased region" description="Low complexity" evidence="3">
    <location>
        <begin position="281"/>
        <end position="298"/>
    </location>
</feature>
<proteinExistence type="predicted"/>
<dbReference type="InterPro" id="IPR035979">
    <property type="entry name" value="RBD_domain_sf"/>
</dbReference>
<feature type="domain" description="RRM" evidence="4">
    <location>
        <begin position="184"/>
        <end position="257"/>
    </location>
</feature>
<reference evidence="5" key="1">
    <citation type="submission" date="2022-07" db="EMBL/GenBank/DDBJ databases">
        <title>Draft genome sequence of Zalerion maritima ATCC 34329, a (micro)plastics degrading marine fungus.</title>
        <authorList>
            <person name="Paco A."/>
            <person name="Goncalves M.F.M."/>
            <person name="Rocha-Santos T.A.P."/>
            <person name="Alves A."/>
        </authorList>
    </citation>
    <scope>NUCLEOTIDE SEQUENCE</scope>
    <source>
        <strain evidence="5">ATCC 34329</strain>
    </source>
</reference>
<evidence type="ECO:0000313" key="5">
    <source>
        <dbReference type="EMBL" id="KAJ2906644.1"/>
    </source>
</evidence>
<dbReference type="InterPro" id="IPR012677">
    <property type="entry name" value="Nucleotide-bd_a/b_plait_sf"/>
</dbReference>
<feature type="region of interest" description="Disordered" evidence="3">
    <location>
        <begin position="1"/>
        <end position="107"/>
    </location>
</feature>
<keyword evidence="6" id="KW-1185">Reference proteome</keyword>
<dbReference type="SMART" id="SM00360">
    <property type="entry name" value="RRM"/>
    <property type="match status" value="2"/>
</dbReference>
<feature type="compositionally biased region" description="Polar residues" evidence="3">
    <location>
        <begin position="146"/>
        <end position="161"/>
    </location>
</feature>